<dbReference type="Proteomes" id="UP000033514">
    <property type="component" value="Unassembled WGS sequence"/>
</dbReference>
<dbReference type="Gene3D" id="1.10.357.10">
    <property type="entry name" value="Tetracycline Repressor, domain 2"/>
    <property type="match status" value="1"/>
</dbReference>
<protein>
    <recommendedName>
        <fullName evidence="3">HTH tetR-type domain-containing protein</fullName>
    </recommendedName>
</protein>
<dbReference type="InterPro" id="IPR036271">
    <property type="entry name" value="Tet_transcr_reg_TetR-rel_C_sf"/>
</dbReference>
<gene>
    <name evidence="1" type="ORF">VW35_08210</name>
</gene>
<proteinExistence type="predicted"/>
<sequence>MAMAEHQTQVKLREACEHLLSTAAHPDEVTVRSITQRAGTNVSAVNYHFGSLQQLVFSTAERVYLRLNAERLRLLQSAVQRTHPAPASVEDLIAALVGPSIRWSLDPTSSYNVMRHMTTLAQASDHPEIFRPMIEDIEHHLQFIPHFRKIAPWLSEVDIGFRISCLLGVRTQMTRNRQRTLELTQHAIDLENADSVIAQIVAATAPMFVAPISNSVPIPSRH</sequence>
<keyword evidence="2" id="KW-1185">Reference proteome</keyword>
<organism evidence="1 2">
    <name type="scientific">Devosia soli</name>
    <dbReference type="NCBI Taxonomy" id="361041"/>
    <lineage>
        <taxon>Bacteria</taxon>
        <taxon>Pseudomonadati</taxon>
        <taxon>Pseudomonadota</taxon>
        <taxon>Alphaproteobacteria</taxon>
        <taxon>Hyphomicrobiales</taxon>
        <taxon>Devosiaceae</taxon>
        <taxon>Devosia</taxon>
    </lineage>
</organism>
<name>A0A0F5LE69_9HYPH</name>
<comment type="caution">
    <text evidence="1">The sequence shown here is derived from an EMBL/GenBank/DDBJ whole genome shotgun (WGS) entry which is preliminary data.</text>
</comment>
<dbReference type="PATRIC" id="fig|361041.3.peg.986"/>
<accession>A0A0F5LE69</accession>
<evidence type="ECO:0000313" key="1">
    <source>
        <dbReference type="EMBL" id="KKB80509.1"/>
    </source>
</evidence>
<evidence type="ECO:0008006" key="3">
    <source>
        <dbReference type="Google" id="ProtNLM"/>
    </source>
</evidence>
<dbReference type="EMBL" id="LAJG01000014">
    <property type="protein sequence ID" value="KKB80509.1"/>
    <property type="molecule type" value="Genomic_DNA"/>
</dbReference>
<dbReference type="InterPro" id="IPR009057">
    <property type="entry name" value="Homeodomain-like_sf"/>
</dbReference>
<evidence type="ECO:0000313" key="2">
    <source>
        <dbReference type="Proteomes" id="UP000033514"/>
    </source>
</evidence>
<reference evidence="1 2" key="1">
    <citation type="submission" date="2015-03" db="EMBL/GenBank/DDBJ databases">
        <authorList>
            <person name="Hassan Y.I."/>
            <person name="Lepp D."/>
            <person name="Zhou T."/>
        </authorList>
    </citation>
    <scope>NUCLEOTIDE SEQUENCE [LARGE SCALE GENOMIC DNA]</scope>
    <source>
        <strain evidence="1 2">GH2-10</strain>
    </source>
</reference>
<dbReference type="STRING" id="361041.VW35_08210"/>
<dbReference type="AlphaFoldDB" id="A0A0F5LE69"/>
<dbReference type="SUPFAM" id="SSF48498">
    <property type="entry name" value="Tetracyclin repressor-like, C-terminal domain"/>
    <property type="match status" value="1"/>
</dbReference>
<dbReference type="SUPFAM" id="SSF46689">
    <property type="entry name" value="Homeodomain-like"/>
    <property type="match status" value="1"/>
</dbReference>